<sequence length="46" mass="5357">MYSRDQRTEDTTRLFSLFIKKQCNHDTPIILLTQECIIENNGSLLG</sequence>
<organism evidence="1">
    <name type="scientific">Anguilla anguilla</name>
    <name type="common">European freshwater eel</name>
    <name type="synonym">Muraena anguilla</name>
    <dbReference type="NCBI Taxonomy" id="7936"/>
    <lineage>
        <taxon>Eukaryota</taxon>
        <taxon>Metazoa</taxon>
        <taxon>Chordata</taxon>
        <taxon>Craniata</taxon>
        <taxon>Vertebrata</taxon>
        <taxon>Euteleostomi</taxon>
        <taxon>Actinopterygii</taxon>
        <taxon>Neopterygii</taxon>
        <taxon>Teleostei</taxon>
        <taxon>Anguilliformes</taxon>
        <taxon>Anguillidae</taxon>
        <taxon>Anguilla</taxon>
    </lineage>
</organism>
<dbReference type="AlphaFoldDB" id="A0A0E9UKX7"/>
<proteinExistence type="predicted"/>
<reference evidence="1" key="2">
    <citation type="journal article" date="2015" name="Fish Shellfish Immunol.">
        <title>Early steps in the European eel (Anguilla anguilla)-Vibrio vulnificus interaction in the gills: Role of the RtxA13 toxin.</title>
        <authorList>
            <person name="Callol A."/>
            <person name="Pajuelo D."/>
            <person name="Ebbesson L."/>
            <person name="Teles M."/>
            <person name="MacKenzie S."/>
            <person name="Amaro C."/>
        </authorList>
    </citation>
    <scope>NUCLEOTIDE SEQUENCE</scope>
</reference>
<protein>
    <submittedName>
        <fullName evidence="1">Uncharacterized protein</fullName>
    </submittedName>
</protein>
<name>A0A0E9UKX7_ANGAN</name>
<dbReference type="EMBL" id="GBXM01042672">
    <property type="protein sequence ID" value="JAH65905.1"/>
    <property type="molecule type" value="Transcribed_RNA"/>
</dbReference>
<reference evidence="1" key="1">
    <citation type="submission" date="2014-11" db="EMBL/GenBank/DDBJ databases">
        <authorList>
            <person name="Amaro Gonzalez C."/>
        </authorList>
    </citation>
    <scope>NUCLEOTIDE SEQUENCE</scope>
</reference>
<evidence type="ECO:0000313" key="1">
    <source>
        <dbReference type="EMBL" id="JAH65905.1"/>
    </source>
</evidence>
<accession>A0A0E9UKX7</accession>